<dbReference type="GO" id="GO:0005886">
    <property type="term" value="C:plasma membrane"/>
    <property type="evidence" value="ECO:0007669"/>
    <property type="project" value="TreeGrafter"/>
</dbReference>
<dbReference type="PROSITE" id="PS50109">
    <property type="entry name" value="HIS_KIN"/>
    <property type="match status" value="1"/>
</dbReference>
<evidence type="ECO:0000256" key="9">
    <source>
        <dbReference type="ARBA" id="ARBA00023012"/>
    </source>
</evidence>
<feature type="transmembrane region" description="Helical" evidence="11">
    <location>
        <begin position="31"/>
        <end position="52"/>
    </location>
</feature>
<comment type="catalytic activity">
    <reaction evidence="1">
        <text>ATP + protein L-histidine = ADP + protein N-phospho-L-histidine.</text>
        <dbReference type="EC" id="2.7.13.3"/>
    </reaction>
</comment>
<name>A0A2X2CSV3_PSELU</name>
<dbReference type="CDD" id="cd00075">
    <property type="entry name" value="HATPase"/>
    <property type="match status" value="1"/>
</dbReference>
<dbReference type="InterPro" id="IPR003594">
    <property type="entry name" value="HATPase_dom"/>
</dbReference>
<evidence type="ECO:0000256" key="11">
    <source>
        <dbReference type="SAM" id="Phobius"/>
    </source>
</evidence>
<dbReference type="CDD" id="cd00082">
    <property type="entry name" value="HisKA"/>
    <property type="match status" value="1"/>
</dbReference>
<dbReference type="PROSITE" id="PS50885">
    <property type="entry name" value="HAMP"/>
    <property type="match status" value="1"/>
</dbReference>
<dbReference type="Pfam" id="PF02518">
    <property type="entry name" value="HATPase_c"/>
    <property type="match status" value="1"/>
</dbReference>
<feature type="transmembrane region" description="Helical" evidence="11">
    <location>
        <begin position="192"/>
        <end position="210"/>
    </location>
</feature>
<keyword evidence="4" id="KW-0597">Phosphoprotein</keyword>
<dbReference type="Gene3D" id="3.30.565.10">
    <property type="entry name" value="Histidine kinase-like ATPase, C-terminal domain"/>
    <property type="match status" value="1"/>
</dbReference>
<evidence type="ECO:0000256" key="4">
    <source>
        <dbReference type="ARBA" id="ARBA00022553"/>
    </source>
</evidence>
<dbReference type="SMART" id="SM00388">
    <property type="entry name" value="HisKA"/>
    <property type="match status" value="1"/>
</dbReference>
<evidence type="ECO:0000256" key="2">
    <source>
        <dbReference type="ARBA" id="ARBA00004370"/>
    </source>
</evidence>
<dbReference type="Pfam" id="PF00512">
    <property type="entry name" value="HisKA"/>
    <property type="match status" value="1"/>
</dbReference>
<dbReference type="InterPro" id="IPR050428">
    <property type="entry name" value="TCS_sensor_his_kinase"/>
</dbReference>
<keyword evidence="6 11" id="KW-0812">Transmembrane</keyword>
<dbReference type="SUPFAM" id="SSF47384">
    <property type="entry name" value="Homodimeric domain of signal transducing histidine kinase"/>
    <property type="match status" value="1"/>
</dbReference>
<dbReference type="SMART" id="SM00387">
    <property type="entry name" value="HATPase_c"/>
    <property type="match status" value="1"/>
</dbReference>
<dbReference type="Gene3D" id="1.10.287.130">
    <property type="match status" value="1"/>
</dbReference>
<feature type="domain" description="HAMP" evidence="13">
    <location>
        <begin position="211"/>
        <end position="263"/>
    </location>
</feature>
<evidence type="ECO:0000256" key="7">
    <source>
        <dbReference type="ARBA" id="ARBA00022777"/>
    </source>
</evidence>
<evidence type="ECO:0000256" key="10">
    <source>
        <dbReference type="ARBA" id="ARBA00023136"/>
    </source>
</evidence>
<evidence type="ECO:0000256" key="6">
    <source>
        <dbReference type="ARBA" id="ARBA00022692"/>
    </source>
</evidence>
<dbReference type="GO" id="GO:0000155">
    <property type="term" value="F:phosphorelay sensor kinase activity"/>
    <property type="evidence" value="ECO:0007669"/>
    <property type="project" value="InterPro"/>
</dbReference>
<dbReference type="Proteomes" id="UP000250443">
    <property type="component" value="Unassembled WGS sequence"/>
</dbReference>
<keyword evidence="8 11" id="KW-1133">Transmembrane helix</keyword>
<dbReference type="InterPro" id="IPR004358">
    <property type="entry name" value="Sig_transdc_His_kin-like_C"/>
</dbReference>
<evidence type="ECO:0000259" key="12">
    <source>
        <dbReference type="PROSITE" id="PS50109"/>
    </source>
</evidence>
<evidence type="ECO:0000313" key="14">
    <source>
        <dbReference type="EMBL" id="SPZ09721.1"/>
    </source>
</evidence>
<dbReference type="EC" id="2.7.13.3" evidence="3"/>
<dbReference type="EMBL" id="UAUF01000013">
    <property type="protein sequence ID" value="SPZ09721.1"/>
    <property type="molecule type" value="Genomic_DNA"/>
</dbReference>
<dbReference type="InterPro" id="IPR013727">
    <property type="entry name" value="2CSK_N"/>
</dbReference>
<dbReference type="PANTHER" id="PTHR45436">
    <property type="entry name" value="SENSOR HISTIDINE KINASE YKOH"/>
    <property type="match status" value="1"/>
</dbReference>
<keyword evidence="10 11" id="KW-0472">Membrane</keyword>
<evidence type="ECO:0000256" key="3">
    <source>
        <dbReference type="ARBA" id="ARBA00012438"/>
    </source>
</evidence>
<evidence type="ECO:0000259" key="13">
    <source>
        <dbReference type="PROSITE" id="PS50885"/>
    </source>
</evidence>
<evidence type="ECO:0000256" key="8">
    <source>
        <dbReference type="ARBA" id="ARBA00022989"/>
    </source>
</evidence>
<keyword evidence="9" id="KW-0902">Two-component regulatory system</keyword>
<feature type="domain" description="Histidine kinase" evidence="12">
    <location>
        <begin position="271"/>
        <end position="482"/>
    </location>
</feature>
<protein>
    <recommendedName>
        <fullName evidence="3">histidine kinase</fullName>
        <ecNumber evidence="3">2.7.13.3</ecNumber>
    </recommendedName>
</protein>
<dbReference type="InterPro" id="IPR036890">
    <property type="entry name" value="HATPase_C_sf"/>
</dbReference>
<gene>
    <name evidence="14" type="primary">rssA_2</name>
    <name evidence="14" type="ORF">NCTC11842_03303</name>
</gene>
<proteinExistence type="predicted"/>
<dbReference type="Pfam" id="PF08521">
    <property type="entry name" value="2CSK_N"/>
    <property type="match status" value="1"/>
</dbReference>
<organism evidence="14 15">
    <name type="scientific">Pseudomonas luteola</name>
    <dbReference type="NCBI Taxonomy" id="47886"/>
    <lineage>
        <taxon>Bacteria</taxon>
        <taxon>Pseudomonadati</taxon>
        <taxon>Pseudomonadota</taxon>
        <taxon>Gammaproteobacteria</taxon>
        <taxon>Pseudomonadales</taxon>
        <taxon>Pseudomonadaceae</taxon>
        <taxon>Pseudomonas</taxon>
    </lineage>
</organism>
<evidence type="ECO:0000256" key="1">
    <source>
        <dbReference type="ARBA" id="ARBA00000085"/>
    </source>
</evidence>
<keyword evidence="7 14" id="KW-0418">Kinase</keyword>
<dbReference type="SUPFAM" id="SSF55874">
    <property type="entry name" value="ATPase domain of HSP90 chaperone/DNA topoisomerase II/histidine kinase"/>
    <property type="match status" value="1"/>
</dbReference>
<dbReference type="PRINTS" id="PR00344">
    <property type="entry name" value="BCTRLSENSOR"/>
</dbReference>
<keyword evidence="5 14" id="KW-0808">Transferase</keyword>
<accession>A0A2X2CSV3</accession>
<comment type="subcellular location">
    <subcellularLocation>
        <location evidence="2">Membrane</location>
    </subcellularLocation>
</comment>
<dbReference type="InterPro" id="IPR005467">
    <property type="entry name" value="His_kinase_dom"/>
</dbReference>
<dbReference type="InterPro" id="IPR003661">
    <property type="entry name" value="HisK_dim/P_dom"/>
</dbReference>
<dbReference type="AlphaFoldDB" id="A0A2X2CSV3"/>
<evidence type="ECO:0000256" key="5">
    <source>
        <dbReference type="ARBA" id="ARBA00022679"/>
    </source>
</evidence>
<sequence>MLERREGVRVSPESSEANSSVVIEGSLRGRLLGRLAVLLALLLIVSSLSAYINGRQVADTAYDRTLLASARTIAAGLSAEDGTLRADVPYVALDTFAYDSAGRIYYQVLDIEGHLTSGYENLPPPPPDTPLTQDYPALARFYDGQYRGQGVRVVSLMQPVSETNMNGMAEIRVAETEQARENMARSLLVDTLLRLCLLSVGALLLVWWVVSVALQPLERLRAAVEERQADDLRPLPRVVIQRELFPLVSALNQFTVRLRGLFERQAQFIADAAHELRTPLAALKARLELGVREQSPQQWHATLLDAQRNTDRLAHLANQLLSLARIESGAQAIAEGGAERIELGALARDLGLALAPLAYKRGVSLELEAEAEVWVKGEPTLLNELLSNLIDNALAHTPENGTVIIRVLTPCILEVEDDGPGIPADARAHVFERFHRLDPQRGGAGLGLAIVGEICRAHQAAITLHDGAAGGLRVRVVFPDERVIPNIDWTAY</sequence>
<evidence type="ECO:0000313" key="15">
    <source>
        <dbReference type="Proteomes" id="UP000250443"/>
    </source>
</evidence>
<reference evidence="14 15" key="1">
    <citation type="submission" date="2018-06" db="EMBL/GenBank/DDBJ databases">
        <authorList>
            <consortium name="Pathogen Informatics"/>
            <person name="Doyle S."/>
        </authorList>
    </citation>
    <scope>NUCLEOTIDE SEQUENCE [LARGE SCALE GENOMIC DNA]</scope>
    <source>
        <strain evidence="14 15">NCTC11842</strain>
    </source>
</reference>
<dbReference type="PANTHER" id="PTHR45436:SF1">
    <property type="entry name" value="SENSOR PROTEIN QSEC"/>
    <property type="match status" value="1"/>
</dbReference>
<dbReference type="InterPro" id="IPR003660">
    <property type="entry name" value="HAMP_dom"/>
</dbReference>
<dbReference type="InterPro" id="IPR036097">
    <property type="entry name" value="HisK_dim/P_sf"/>
</dbReference>